<dbReference type="SMART" id="SM00409">
    <property type="entry name" value="IG"/>
    <property type="match status" value="1"/>
</dbReference>
<keyword evidence="3" id="KW-0393">Immunoglobulin domain</keyword>
<dbReference type="Gene3D" id="2.60.40.10">
    <property type="entry name" value="Immunoglobulins"/>
    <property type="match status" value="1"/>
</dbReference>
<feature type="non-terminal residue" evidence="8">
    <location>
        <position position="1"/>
    </location>
</feature>
<proteinExistence type="predicted"/>
<dbReference type="Pfam" id="PF07686">
    <property type="entry name" value="V-set"/>
    <property type="match status" value="1"/>
</dbReference>
<protein>
    <recommendedName>
        <fullName evidence="7">Ig-like domain-containing protein</fullName>
    </recommendedName>
</protein>
<reference evidence="8 9" key="1">
    <citation type="submission" date="2021-06" db="EMBL/GenBank/DDBJ databases">
        <authorList>
            <person name="Palmer J.M."/>
        </authorList>
    </citation>
    <scope>NUCLEOTIDE SEQUENCE [LARGE SCALE GENOMIC DNA]</scope>
    <source>
        <strain evidence="8 9">XC_2019</strain>
        <tissue evidence="8">Muscle</tissue>
    </source>
</reference>
<dbReference type="InterPro" id="IPR003599">
    <property type="entry name" value="Ig_sub"/>
</dbReference>
<feature type="transmembrane region" description="Helical" evidence="5">
    <location>
        <begin position="186"/>
        <end position="205"/>
    </location>
</feature>
<dbReference type="PANTHER" id="PTHR24100:SF151">
    <property type="entry name" value="ICOS LIGAND"/>
    <property type="match status" value="1"/>
</dbReference>
<feature type="chain" id="PRO_5045963804" description="Ig-like domain-containing protein" evidence="6">
    <location>
        <begin position="41"/>
        <end position="220"/>
    </location>
</feature>
<dbReference type="InterPro" id="IPR013783">
    <property type="entry name" value="Ig-like_fold"/>
</dbReference>
<evidence type="ECO:0000256" key="2">
    <source>
        <dbReference type="ARBA" id="ARBA00023136"/>
    </source>
</evidence>
<evidence type="ECO:0000256" key="6">
    <source>
        <dbReference type="SAM" id="SignalP"/>
    </source>
</evidence>
<evidence type="ECO:0000256" key="3">
    <source>
        <dbReference type="ARBA" id="ARBA00023319"/>
    </source>
</evidence>
<dbReference type="PANTHER" id="PTHR24100">
    <property type="entry name" value="BUTYROPHILIN"/>
    <property type="match status" value="1"/>
</dbReference>
<keyword evidence="5" id="KW-1133">Transmembrane helix</keyword>
<dbReference type="InterPro" id="IPR050504">
    <property type="entry name" value="IgSF_BTN/MOG"/>
</dbReference>
<dbReference type="SUPFAM" id="SSF48726">
    <property type="entry name" value="Immunoglobulin"/>
    <property type="match status" value="1"/>
</dbReference>
<keyword evidence="2 5" id="KW-0472">Membrane</keyword>
<dbReference type="SMART" id="SM00406">
    <property type="entry name" value="IGv"/>
    <property type="match status" value="1"/>
</dbReference>
<evidence type="ECO:0000256" key="1">
    <source>
        <dbReference type="ARBA" id="ARBA00004370"/>
    </source>
</evidence>
<keyword evidence="6" id="KW-0732">Signal</keyword>
<dbReference type="PROSITE" id="PS50835">
    <property type="entry name" value="IG_LIKE"/>
    <property type="match status" value="1"/>
</dbReference>
<dbReference type="Proteomes" id="UP001434883">
    <property type="component" value="Unassembled WGS sequence"/>
</dbReference>
<evidence type="ECO:0000259" key="7">
    <source>
        <dbReference type="PROSITE" id="PS50835"/>
    </source>
</evidence>
<organism evidence="8 9">
    <name type="scientific">Xenoophorus captivus</name>
    <dbReference type="NCBI Taxonomy" id="1517983"/>
    <lineage>
        <taxon>Eukaryota</taxon>
        <taxon>Metazoa</taxon>
        <taxon>Chordata</taxon>
        <taxon>Craniata</taxon>
        <taxon>Vertebrata</taxon>
        <taxon>Euteleostomi</taxon>
        <taxon>Actinopterygii</taxon>
        <taxon>Neopterygii</taxon>
        <taxon>Teleostei</taxon>
        <taxon>Neoteleostei</taxon>
        <taxon>Acanthomorphata</taxon>
        <taxon>Ovalentaria</taxon>
        <taxon>Atherinomorphae</taxon>
        <taxon>Cyprinodontiformes</taxon>
        <taxon>Goodeidae</taxon>
        <taxon>Xenoophorus</taxon>
    </lineage>
</organism>
<evidence type="ECO:0000256" key="5">
    <source>
        <dbReference type="SAM" id="Phobius"/>
    </source>
</evidence>
<dbReference type="InterPro" id="IPR007110">
    <property type="entry name" value="Ig-like_dom"/>
</dbReference>
<comment type="subcellular location">
    <subcellularLocation>
        <location evidence="1">Membrane</location>
    </subcellularLocation>
</comment>
<feature type="region of interest" description="Disordered" evidence="4">
    <location>
        <begin position="157"/>
        <end position="178"/>
    </location>
</feature>
<comment type="caution">
    <text evidence="8">The sequence shown here is derived from an EMBL/GenBank/DDBJ whole genome shotgun (WGS) entry which is preliminary data.</text>
</comment>
<dbReference type="InterPro" id="IPR036179">
    <property type="entry name" value="Ig-like_dom_sf"/>
</dbReference>
<evidence type="ECO:0000256" key="4">
    <source>
        <dbReference type="SAM" id="MobiDB-lite"/>
    </source>
</evidence>
<feature type="domain" description="Ig-like" evidence="7">
    <location>
        <begin position="35"/>
        <end position="148"/>
    </location>
</feature>
<sequence>LKVICSFFFLFLARSSSDMSRIQDVCFMVSFFLWISSTQAKDQRNIRTEPGQNVTLPCRAPDTNKPIDALEWTRTDLESECVLFYRDGHFDSHCQHPSFKNRVDLQDRQMKDGDVSLVLKNVLADDGGTYECRVYIQTRGGTKRAVLSSDPISTINLDVAPSPSPHPPGVGDGNKEDGGNESQGNLWLILVLSAIIIVVMAVILWKQRNCLCSRAEPGQL</sequence>
<name>A0ABV0RZP4_9TELE</name>
<keyword evidence="5" id="KW-0812">Transmembrane</keyword>
<accession>A0ABV0RZP4</accession>
<gene>
    <name evidence="8" type="ORF">XENOCAPTIV_005229</name>
</gene>
<dbReference type="InterPro" id="IPR013106">
    <property type="entry name" value="Ig_V-set"/>
</dbReference>
<feature type="signal peptide" evidence="6">
    <location>
        <begin position="1"/>
        <end position="40"/>
    </location>
</feature>
<evidence type="ECO:0000313" key="9">
    <source>
        <dbReference type="Proteomes" id="UP001434883"/>
    </source>
</evidence>
<dbReference type="EMBL" id="JAHRIN010060381">
    <property type="protein sequence ID" value="MEQ2212797.1"/>
    <property type="molecule type" value="Genomic_DNA"/>
</dbReference>
<evidence type="ECO:0000313" key="8">
    <source>
        <dbReference type="EMBL" id="MEQ2212797.1"/>
    </source>
</evidence>
<keyword evidence="9" id="KW-1185">Reference proteome</keyword>